<feature type="domain" description="Non-haem dioxygenase N-terminal" evidence="2">
    <location>
        <begin position="4"/>
        <end position="96"/>
    </location>
</feature>
<reference evidence="3" key="1">
    <citation type="submission" date="2021-06" db="EMBL/GenBank/DDBJ databases">
        <authorList>
            <person name="Kallberg Y."/>
            <person name="Tangrot J."/>
            <person name="Rosling A."/>
        </authorList>
    </citation>
    <scope>NUCLEOTIDE SEQUENCE</scope>
    <source>
        <strain evidence="3">FL130A</strain>
    </source>
</reference>
<dbReference type="EMBL" id="CAJVPS010001793">
    <property type="protein sequence ID" value="CAG8550592.1"/>
    <property type="molecule type" value="Genomic_DNA"/>
</dbReference>
<name>A0A9N9FQJ1_9GLOM</name>
<dbReference type="Pfam" id="PF03171">
    <property type="entry name" value="2OG-FeII_Oxy"/>
    <property type="match status" value="1"/>
</dbReference>
<protein>
    <submittedName>
        <fullName evidence="3">9159_t:CDS:1</fullName>
    </submittedName>
</protein>
<dbReference type="InterPro" id="IPR044861">
    <property type="entry name" value="IPNS-like_FE2OG_OXY"/>
</dbReference>
<comment type="caution">
    <text evidence="3">The sequence shown here is derived from an EMBL/GenBank/DDBJ whole genome shotgun (WGS) entry which is preliminary data.</text>
</comment>
<keyword evidence="4" id="KW-1185">Reference proteome</keyword>
<dbReference type="InterPro" id="IPR027443">
    <property type="entry name" value="IPNS-like_sf"/>
</dbReference>
<dbReference type="Gene3D" id="2.60.120.330">
    <property type="entry name" value="B-lactam Antibiotic, Isopenicillin N Synthase, Chain"/>
    <property type="match status" value="2"/>
</dbReference>
<gene>
    <name evidence="3" type="ORF">ALEPTO_LOCUS5857</name>
</gene>
<dbReference type="SUPFAM" id="SSF51197">
    <property type="entry name" value="Clavaminate synthase-like"/>
    <property type="match status" value="1"/>
</dbReference>
<dbReference type="InterPro" id="IPR050231">
    <property type="entry name" value="Iron_ascorbate_oxido_reductase"/>
</dbReference>
<organism evidence="3 4">
    <name type="scientific">Ambispora leptoticha</name>
    <dbReference type="NCBI Taxonomy" id="144679"/>
    <lineage>
        <taxon>Eukaryota</taxon>
        <taxon>Fungi</taxon>
        <taxon>Fungi incertae sedis</taxon>
        <taxon>Mucoromycota</taxon>
        <taxon>Glomeromycotina</taxon>
        <taxon>Glomeromycetes</taxon>
        <taxon>Archaeosporales</taxon>
        <taxon>Ambisporaceae</taxon>
        <taxon>Ambispora</taxon>
    </lineage>
</organism>
<evidence type="ECO:0000259" key="1">
    <source>
        <dbReference type="Pfam" id="PF03171"/>
    </source>
</evidence>
<dbReference type="PANTHER" id="PTHR47990">
    <property type="entry name" value="2-OXOGLUTARATE (2OG) AND FE(II)-DEPENDENT OXYGENASE SUPERFAMILY PROTEIN-RELATED"/>
    <property type="match status" value="1"/>
</dbReference>
<sequence>MQEIPVIDFSLFENDKSTCAREIKSASESVGFFYLRNHGISDTLINEMFSLSQKYFSLPINEKLLHKINEENQGYSRMHQEILDPKNQKIAFAIALEISETEGGRNWFASRHSYDRKSAPIIPGCILINLGDLLEFWTKGLLKSTKHRVVFRSDTCKFDRYSIAYFCHAVDDEPVIPIPSNLLAINDGNKIGENDSSNIITAGQHLRKRLDETYIYF</sequence>
<evidence type="ECO:0000313" key="3">
    <source>
        <dbReference type="EMBL" id="CAG8550592.1"/>
    </source>
</evidence>
<proteinExistence type="predicted"/>
<accession>A0A9N9FQJ1</accession>
<evidence type="ECO:0000259" key="2">
    <source>
        <dbReference type="Pfam" id="PF14226"/>
    </source>
</evidence>
<dbReference type="Proteomes" id="UP000789508">
    <property type="component" value="Unassembled WGS sequence"/>
</dbReference>
<evidence type="ECO:0000313" key="4">
    <source>
        <dbReference type="Proteomes" id="UP000789508"/>
    </source>
</evidence>
<dbReference type="InterPro" id="IPR026992">
    <property type="entry name" value="DIOX_N"/>
</dbReference>
<dbReference type="AlphaFoldDB" id="A0A9N9FQJ1"/>
<feature type="domain" description="Isopenicillin N synthase-like Fe(2+) 2OG dioxygenase" evidence="1">
    <location>
        <begin position="118"/>
        <end position="168"/>
    </location>
</feature>
<dbReference type="Pfam" id="PF14226">
    <property type="entry name" value="DIOX_N"/>
    <property type="match status" value="1"/>
</dbReference>
<dbReference type="OrthoDB" id="406156at2759"/>